<dbReference type="EMBL" id="CM046394">
    <property type="protein sequence ID" value="KAI8548506.1"/>
    <property type="molecule type" value="Genomic_DNA"/>
</dbReference>
<accession>A0ACC0N694</accession>
<dbReference type="Proteomes" id="UP001062846">
    <property type="component" value="Chromosome 7"/>
</dbReference>
<protein>
    <submittedName>
        <fullName evidence="1">Uncharacterized protein</fullName>
    </submittedName>
</protein>
<evidence type="ECO:0000313" key="2">
    <source>
        <dbReference type="Proteomes" id="UP001062846"/>
    </source>
</evidence>
<gene>
    <name evidence="1" type="ORF">RHMOL_Rhmol07G0278400</name>
</gene>
<evidence type="ECO:0000313" key="1">
    <source>
        <dbReference type="EMBL" id="KAI8548506.1"/>
    </source>
</evidence>
<name>A0ACC0N694_RHOML</name>
<proteinExistence type="predicted"/>
<comment type="caution">
    <text evidence="1">The sequence shown here is derived from an EMBL/GenBank/DDBJ whole genome shotgun (WGS) entry which is preliminary data.</text>
</comment>
<sequence>MQQPSFVGGANIGGRGFGGFMGGQRDELVVSTKEIRRWDRCSPLVMVMVVVEVESSVCLGVFLEMSVQLTPSKRQYDRRLTESNGKGKWHKSQNLPLKVSRGNCVFRVLCLVSKIGSVIGKGGGIISQIRQETGAKIRVEETVAGCDERIIVIIGSDKEIEVAAERSKEDVDDTNKAEGVDDANGQNEDDEDEQSIPVEDVQSEKGMSSAQKALLLVFERMVEGEIEIDGGDEESDKSSTFVVRLLVLSSQVGCLLGKSGSVIKQMASDSGAQIRILPRDKLPPCASPDDELLQITGLVDTVRKALQSVSQQLLENSPRDQDPFSANPGRPSSHSFGNHFSRPEAYPPPNYPFPPHAPGHMNPHDDILTFRLLCPEEKVGGVIGKGGTIVKSLQHESGCEIKVQDRLSDSDDRIIVISGPAHPEERISAAQDAVLRVVSRIVRATPESKENTVTAKLLVSSHQIGCLLGKAGSVITEMRKLSGAHIRILGKDQLPKGASNNEEVVQVNGDFDTVQDALMHITSRLRDHFFRDAFPSMDHHFPDQPPPFPSYGGRDMSPPGMHSNLGPPFHKFDAFGGMPPHGGFQPHDDRPPFMHNIHRPGMPHNISERNPSSAWGPQGLTEGSGPLGMPEYPGAPQRRMVGFGGGSHLAIITNTTVEVVVPRAVVPVIYGEDGGCLKRIREISDAKVTITDPKPGATETKITISGTPEQTHAAQSLIQAFVLSETEAS</sequence>
<keyword evidence="2" id="KW-1185">Reference proteome</keyword>
<organism evidence="1 2">
    <name type="scientific">Rhododendron molle</name>
    <name type="common">Chinese azalea</name>
    <name type="synonym">Azalea mollis</name>
    <dbReference type="NCBI Taxonomy" id="49168"/>
    <lineage>
        <taxon>Eukaryota</taxon>
        <taxon>Viridiplantae</taxon>
        <taxon>Streptophyta</taxon>
        <taxon>Embryophyta</taxon>
        <taxon>Tracheophyta</taxon>
        <taxon>Spermatophyta</taxon>
        <taxon>Magnoliopsida</taxon>
        <taxon>eudicotyledons</taxon>
        <taxon>Gunneridae</taxon>
        <taxon>Pentapetalae</taxon>
        <taxon>asterids</taxon>
        <taxon>Ericales</taxon>
        <taxon>Ericaceae</taxon>
        <taxon>Ericoideae</taxon>
        <taxon>Rhodoreae</taxon>
        <taxon>Rhododendron</taxon>
    </lineage>
</organism>
<reference evidence="1" key="1">
    <citation type="submission" date="2022-02" db="EMBL/GenBank/DDBJ databases">
        <title>Plant Genome Project.</title>
        <authorList>
            <person name="Zhang R.-G."/>
        </authorList>
    </citation>
    <scope>NUCLEOTIDE SEQUENCE</scope>
    <source>
        <strain evidence="1">AT1</strain>
    </source>
</reference>